<dbReference type="Gene3D" id="3.40.50.2000">
    <property type="entry name" value="Glycogen Phosphorylase B"/>
    <property type="match status" value="1"/>
</dbReference>
<evidence type="ECO:0000259" key="1">
    <source>
        <dbReference type="Pfam" id="PF00534"/>
    </source>
</evidence>
<dbReference type="InterPro" id="IPR001296">
    <property type="entry name" value="Glyco_trans_1"/>
</dbReference>
<protein>
    <recommendedName>
        <fullName evidence="1">Glycosyl transferase family 1 domain-containing protein</fullName>
    </recommendedName>
</protein>
<dbReference type="GO" id="GO:0016757">
    <property type="term" value="F:glycosyltransferase activity"/>
    <property type="evidence" value="ECO:0007669"/>
    <property type="project" value="InterPro"/>
</dbReference>
<comment type="caution">
    <text evidence="2">The sequence shown here is derived from an EMBL/GenBank/DDBJ whole genome shotgun (WGS) entry which is preliminary data.</text>
</comment>
<proteinExistence type="predicted"/>
<dbReference type="Pfam" id="PF00534">
    <property type="entry name" value="Glycos_transf_1"/>
    <property type="match status" value="1"/>
</dbReference>
<organism evidence="2">
    <name type="scientific">bioreactor metagenome</name>
    <dbReference type="NCBI Taxonomy" id="1076179"/>
    <lineage>
        <taxon>unclassified sequences</taxon>
        <taxon>metagenomes</taxon>
        <taxon>ecological metagenomes</taxon>
    </lineage>
</organism>
<dbReference type="AlphaFoldDB" id="A0A645INA1"/>
<sequence length="149" mass="16363">MRNRFPSISERRKPKYALTVSATPHPVRSVYSTSYSAGIPGIQRTGSGTRTCAIVEAAAAGTPSLLVEGSCAAECVRDGENGFLCEDDPKSIRDTIARVIAGEALRRRVGEAARETIPIPWSGVIQDVRERYLRRIQAYDTRGLRLNEK</sequence>
<accession>A0A645INA1</accession>
<name>A0A645INA1_9ZZZZ</name>
<reference evidence="2" key="1">
    <citation type="submission" date="2019-08" db="EMBL/GenBank/DDBJ databases">
        <authorList>
            <person name="Kucharzyk K."/>
            <person name="Murdoch R.W."/>
            <person name="Higgins S."/>
            <person name="Loffler F."/>
        </authorList>
    </citation>
    <scope>NUCLEOTIDE SEQUENCE</scope>
</reference>
<dbReference type="EMBL" id="VSSQ01119303">
    <property type="protein sequence ID" value="MPN52825.1"/>
    <property type="molecule type" value="Genomic_DNA"/>
</dbReference>
<evidence type="ECO:0000313" key="2">
    <source>
        <dbReference type="EMBL" id="MPN52825.1"/>
    </source>
</evidence>
<dbReference type="SUPFAM" id="SSF53756">
    <property type="entry name" value="UDP-Glycosyltransferase/glycogen phosphorylase"/>
    <property type="match status" value="1"/>
</dbReference>
<gene>
    <name evidence="2" type="ORF">SDC9_200488</name>
</gene>
<feature type="domain" description="Glycosyl transferase family 1" evidence="1">
    <location>
        <begin position="53"/>
        <end position="115"/>
    </location>
</feature>